<keyword evidence="1" id="KW-0472">Membrane</keyword>
<evidence type="ECO:0000313" key="4">
    <source>
        <dbReference type="Proteomes" id="UP000531172"/>
    </source>
</evidence>
<dbReference type="EMBL" id="AABBWO010000001">
    <property type="protein sequence ID" value="EAG4182755.1"/>
    <property type="molecule type" value="Genomic_DNA"/>
</dbReference>
<feature type="transmembrane region" description="Helical" evidence="1">
    <location>
        <begin position="78"/>
        <end position="94"/>
    </location>
</feature>
<proteinExistence type="predicted"/>
<protein>
    <recommendedName>
        <fullName evidence="2">VanZ-like domain-containing protein</fullName>
    </recommendedName>
</protein>
<accession>A0AAN2X8J2</accession>
<dbReference type="InterPro" id="IPR006976">
    <property type="entry name" value="VanZ-like"/>
</dbReference>
<feature type="transmembrane region" description="Helical" evidence="1">
    <location>
        <begin position="122"/>
        <end position="147"/>
    </location>
</feature>
<keyword evidence="1" id="KW-0812">Transmembrane</keyword>
<feature type="transmembrane region" description="Helical" evidence="1">
    <location>
        <begin position="154"/>
        <end position="175"/>
    </location>
</feature>
<feature type="transmembrane region" description="Helical" evidence="1">
    <location>
        <begin position="12"/>
        <end position="35"/>
    </location>
</feature>
<keyword evidence="1" id="KW-1133">Transmembrane helix</keyword>
<evidence type="ECO:0000313" key="3">
    <source>
        <dbReference type="EMBL" id="EAG4182755.1"/>
    </source>
</evidence>
<evidence type="ECO:0000259" key="2">
    <source>
        <dbReference type="Pfam" id="PF04892"/>
    </source>
</evidence>
<feature type="transmembrane region" description="Helical" evidence="1">
    <location>
        <begin position="47"/>
        <end position="66"/>
    </location>
</feature>
<name>A0AAN2X8J2_LISMN</name>
<feature type="transmembrane region" description="Helical" evidence="1">
    <location>
        <begin position="181"/>
        <end position="198"/>
    </location>
</feature>
<dbReference type="Pfam" id="PF04892">
    <property type="entry name" value="VanZ"/>
    <property type="match status" value="1"/>
</dbReference>
<organism evidence="3 4">
    <name type="scientific">Listeria monocytogenes</name>
    <dbReference type="NCBI Taxonomy" id="1639"/>
    <lineage>
        <taxon>Bacteria</taxon>
        <taxon>Bacillati</taxon>
        <taxon>Bacillota</taxon>
        <taxon>Bacilli</taxon>
        <taxon>Bacillales</taxon>
        <taxon>Listeriaceae</taxon>
        <taxon>Listeria</taxon>
    </lineage>
</organism>
<gene>
    <name evidence="3" type="ORF">CAC64_00245</name>
</gene>
<reference evidence="3 4" key="1">
    <citation type="submission" date="2018-06" db="EMBL/GenBank/DDBJ databases">
        <authorList>
            <consortium name="PulseNet: The National Subtyping Network for Foodborne Disease Surveillance"/>
            <person name="Tarr C.L."/>
            <person name="Trees E."/>
            <person name="Katz L.S."/>
            <person name="Carleton-Romer H.A."/>
            <person name="Stroika S."/>
            <person name="Kucerova Z."/>
            <person name="Roache K.F."/>
            <person name="Sabol A.L."/>
            <person name="Besser J."/>
            <person name="Gerner-Smidt P."/>
        </authorList>
    </citation>
    <scope>NUCLEOTIDE SEQUENCE [LARGE SCALE GENOMIC DNA]</scope>
    <source>
        <strain evidence="3 4">PNUSAL003001</strain>
    </source>
</reference>
<dbReference type="Proteomes" id="UP000531172">
    <property type="component" value="Unassembled WGS sequence"/>
</dbReference>
<evidence type="ECO:0000256" key="1">
    <source>
        <dbReference type="SAM" id="Phobius"/>
    </source>
</evidence>
<comment type="caution">
    <text evidence="3">The sequence shown here is derived from an EMBL/GenBank/DDBJ whole genome shotgun (WGS) entry which is preliminary data.</text>
</comment>
<dbReference type="AlphaFoldDB" id="A0AAN2X8J2"/>
<sequence>MAKENMLFSQKIFSRIILFIISLVISTVVFIKFFYNILPVYFGNMESLDKNILAFVIILLTLYILLKMTFRVHNKWDGYILFFLYVFVLVLGLLRPDGAIELERFVNLNPMQLVYDLQANSVSWLILFINFVMFMPMYFLMMFIPFLNTFFKRLIFFEILILILEGMQAILQVGMFDIADIILYNAGFFVGVAILTIIKKFYK</sequence>
<feature type="domain" description="VanZ-like" evidence="2">
    <location>
        <begin position="83"/>
        <end position="198"/>
    </location>
</feature>